<dbReference type="VEuPathDB" id="FungiDB:PHYBLDRAFT_73141"/>
<dbReference type="Proteomes" id="UP000077315">
    <property type="component" value="Unassembled WGS sequence"/>
</dbReference>
<proteinExistence type="predicted"/>
<protein>
    <submittedName>
        <fullName evidence="1">Uncharacterized protein</fullName>
    </submittedName>
</protein>
<dbReference type="InParanoid" id="A0A162ZDY4"/>
<evidence type="ECO:0000313" key="2">
    <source>
        <dbReference type="Proteomes" id="UP000077315"/>
    </source>
</evidence>
<accession>A0A162ZDY4</accession>
<gene>
    <name evidence="1" type="ORF">PHYBLDRAFT_73141</name>
</gene>
<sequence>MESISSFTAKTSFYLCQGVQRARAELINILIGGECLVKIWSRLRVLEQASLVFFGDSSSPDKDPVILCSKMQTGNSCNEMSFTEANLRLNSFLVCQSCGML</sequence>
<keyword evidence="2" id="KW-1185">Reference proteome</keyword>
<evidence type="ECO:0000313" key="1">
    <source>
        <dbReference type="EMBL" id="OAD66131.1"/>
    </source>
</evidence>
<dbReference type="EMBL" id="KV441005">
    <property type="protein sequence ID" value="OAD66131.1"/>
    <property type="molecule type" value="Genomic_DNA"/>
</dbReference>
<name>A0A162ZDY4_PHYB8</name>
<reference evidence="2" key="1">
    <citation type="submission" date="2015-06" db="EMBL/GenBank/DDBJ databases">
        <title>Expansion of signal transduction pathways in fungi by whole-genome duplication.</title>
        <authorList>
            <consortium name="DOE Joint Genome Institute"/>
            <person name="Corrochano L.M."/>
            <person name="Kuo A."/>
            <person name="Marcet-Houben M."/>
            <person name="Polaino S."/>
            <person name="Salamov A."/>
            <person name="Villalobos J.M."/>
            <person name="Alvarez M.I."/>
            <person name="Avalos J."/>
            <person name="Benito E.P."/>
            <person name="Benoit I."/>
            <person name="Burger G."/>
            <person name="Camino L.P."/>
            <person name="Canovas D."/>
            <person name="Cerda-Olmedo E."/>
            <person name="Cheng J.-F."/>
            <person name="Dominguez A."/>
            <person name="Elias M."/>
            <person name="Eslava A.P."/>
            <person name="Glaser F."/>
            <person name="Grimwood J."/>
            <person name="Gutierrez G."/>
            <person name="Heitman J."/>
            <person name="Henrissat B."/>
            <person name="Iturriaga E.A."/>
            <person name="Lang B.F."/>
            <person name="Lavin J.L."/>
            <person name="Lee S."/>
            <person name="Li W."/>
            <person name="Lindquist E."/>
            <person name="Lopez-Garcia S."/>
            <person name="Luque E.M."/>
            <person name="Marcos A.T."/>
            <person name="Martin J."/>
            <person name="McCluskey K."/>
            <person name="Medina H.R."/>
            <person name="Miralles-Duran A."/>
            <person name="Miyazaki A."/>
            <person name="Munoz-Torres E."/>
            <person name="Oguiza J.A."/>
            <person name="Ohm R."/>
            <person name="Olmedo M."/>
            <person name="Orejas M."/>
            <person name="Ortiz-Castellanos L."/>
            <person name="Pisabarro A.G."/>
            <person name="Rodriguez-Romero J."/>
            <person name="Ruiz-Herrera J."/>
            <person name="Ruiz-Vazquez R."/>
            <person name="Sanz C."/>
            <person name="Schackwitz W."/>
            <person name="Schmutz J."/>
            <person name="Shahriari M."/>
            <person name="Shelest E."/>
            <person name="Silva-Franco F."/>
            <person name="Soanes D."/>
            <person name="Syed K."/>
            <person name="Tagua V.G."/>
            <person name="Talbot N.J."/>
            <person name="Thon M."/>
            <person name="De vries R.P."/>
            <person name="Wiebenga A."/>
            <person name="Yadav J.S."/>
            <person name="Braun E.L."/>
            <person name="Baker S."/>
            <person name="Garre V."/>
            <person name="Horwitz B."/>
            <person name="Torres-Martinez S."/>
            <person name="Idnurm A."/>
            <person name="Herrera-Estrella A."/>
            <person name="Gabaldon T."/>
            <person name="Grigoriev I.V."/>
        </authorList>
    </citation>
    <scope>NUCLEOTIDE SEQUENCE [LARGE SCALE GENOMIC DNA]</scope>
    <source>
        <strain evidence="2">NRRL 1555(-)</strain>
    </source>
</reference>
<dbReference type="RefSeq" id="XP_018284171.1">
    <property type="nucleotide sequence ID" value="XM_018442792.1"/>
</dbReference>
<dbReference type="GeneID" id="29003698"/>
<organism evidence="1 2">
    <name type="scientific">Phycomyces blakesleeanus (strain ATCC 8743b / DSM 1359 / FGSC 10004 / NBRC 33097 / NRRL 1555)</name>
    <dbReference type="NCBI Taxonomy" id="763407"/>
    <lineage>
        <taxon>Eukaryota</taxon>
        <taxon>Fungi</taxon>
        <taxon>Fungi incertae sedis</taxon>
        <taxon>Mucoromycota</taxon>
        <taxon>Mucoromycotina</taxon>
        <taxon>Mucoromycetes</taxon>
        <taxon>Mucorales</taxon>
        <taxon>Phycomycetaceae</taxon>
        <taxon>Phycomyces</taxon>
    </lineage>
</organism>
<dbReference type="AlphaFoldDB" id="A0A162ZDY4"/>